<evidence type="ECO:0000256" key="5">
    <source>
        <dbReference type="ARBA" id="ARBA00022825"/>
    </source>
</evidence>
<keyword evidence="5" id="KW-0720">Serine protease</keyword>
<dbReference type="GO" id="GO:0004252">
    <property type="term" value="F:serine-type endopeptidase activity"/>
    <property type="evidence" value="ECO:0007669"/>
    <property type="project" value="InterPro"/>
</dbReference>
<dbReference type="Gene3D" id="3.40.50.200">
    <property type="entry name" value="Peptidase S8/S53 domain"/>
    <property type="match status" value="1"/>
</dbReference>
<evidence type="ECO:0000313" key="9">
    <source>
        <dbReference type="EMBL" id="KAF5184819.1"/>
    </source>
</evidence>
<evidence type="ECO:0000259" key="7">
    <source>
        <dbReference type="Pfam" id="PF00082"/>
    </source>
</evidence>
<dbReference type="EMBL" id="JABWDY010031547">
    <property type="protein sequence ID" value="KAF5184819.1"/>
    <property type="molecule type" value="Genomic_DNA"/>
</dbReference>
<dbReference type="InterPro" id="IPR045051">
    <property type="entry name" value="SBT"/>
</dbReference>
<dbReference type="SUPFAM" id="SSF52743">
    <property type="entry name" value="Subtilisin-like"/>
    <property type="match status" value="1"/>
</dbReference>
<evidence type="ECO:0000256" key="1">
    <source>
        <dbReference type="ARBA" id="ARBA00011073"/>
    </source>
</evidence>
<dbReference type="GO" id="GO:0006508">
    <property type="term" value="P:proteolysis"/>
    <property type="evidence" value="ECO:0007669"/>
    <property type="project" value="UniProtKB-KW"/>
</dbReference>
<keyword evidence="10" id="KW-1185">Reference proteome</keyword>
<dbReference type="Gene3D" id="3.50.30.30">
    <property type="match status" value="1"/>
</dbReference>
<proteinExistence type="inferred from homology"/>
<evidence type="ECO:0000259" key="8">
    <source>
        <dbReference type="Pfam" id="PF17766"/>
    </source>
</evidence>
<keyword evidence="3" id="KW-0732">Signal</keyword>
<dbReference type="Pfam" id="PF00082">
    <property type="entry name" value="Peptidase_S8"/>
    <property type="match status" value="1"/>
</dbReference>
<dbReference type="PANTHER" id="PTHR10795">
    <property type="entry name" value="PROPROTEIN CONVERTASE SUBTILISIN/KEXIN"/>
    <property type="match status" value="1"/>
</dbReference>
<dbReference type="FunFam" id="2.60.40.2310:FF:000001">
    <property type="entry name" value="Subtilisin-like protease SBT1.5"/>
    <property type="match status" value="1"/>
</dbReference>
<dbReference type="CDD" id="cd02120">
    <property type="entry name" value="PA_subtilisin_like"/>
    <property type="match status" value="1"/>
</dbReference>
<reference evidence="9 10" key="1">
    <citation type="submission" date="2020-06" db="EMBL/GenBank/DDBJ databases">
        <title>Transcriptomic and genomic resources for Thalictrum thalictroides and T. hernandezii: Facilitating candidate gene discovery in an emerging model plant lineage.</title>
        <authorList>
            <person name="Arias T."/>
            <person name="Riano-Pachon D.M."/>
            <person name="Di Stilio V.S."/>
        </authorList>
    </citation>
    <scope>NUCLEOTIDE SEQUENCE [LARGE SCALE GENOMIC DNA]</scope>
    <source>
        <strain evidence="10">cv. WT478/WT964</strain>
        <tissue evidence="9">Leaves</tissue>
    </source>
</reference>
<name>A0A7J6VI77_THATH</name>
<evidence type="ECO:0000256" key="2">
    <source>
        <dbReference type="ARBA" id="ARBA00022670"/>
    </source>
</evidence>
<keyword evidence="4" id="KW-0378">Hydrolase</keyword>
<dbReference type="InterPro" id="IPR036852">
    <property type="entry name" value="Peptidase_S8/S53_dom_sf"/>
</dbReference>
<dbReference type="PRINTS" id="PR00723">
    <property type="entry name" value="SUBTILISIN"/>
</dbReference>
<dbReference type="AlphaFoldDB" id="A0A7J6VI77"/>
<dbReference type="InterPro" id="IPR023828">
    <property type="entry name" value="Peptidase_S8_Ser-AS"/>
</dbReference>
<comment type="similarity">
    <text evidence="1 6">Belongs to the peptidase S8 family.</text>
</comment>
<gene>
    <name evidence="9" type="ORF">FRX31_025595</name>
</gene>
<feature type="non-terminal residue" evidence="9">
    <location>
        <position position="1"/>
    </location>
</feature>
<organism evidence="9 10">
    <name type="scientific">Thalictrum thalictroides</name>
    <name type="common">Rue-anemone</name>
    <name type="synonym">Anemone thalictroides</name>
    <dbReference type="NCBI Taxonomy" id="46969"/>
    <lineage>
        <taxon>Eukaryota</taxon>
        <taxon>Viridiplantae</taxon>
        <taxon>Streptophyta</taxon>
        <taxon>Embryophyta</taxon>
        <taxon>Tracheophyta</taxon>
        <taxon>Spermatophyta</taxon>
        <taxon>Magnoliopsida</taxon>
        <taxon>Ranunculales</taxon>
        <taxon>Ranunculaceae</taxon>
        <taxon>Thalictroideae</taxon>
        <taxon>Thalictrum</taxon>
    </lineage>
</organism>
<dbReference type="Gene3D" id="2.60.40.2310">
    <property type="match status" value="1"/>
</dbReference>
<keyword evidence="2 9" id="KW-0645">Protease</keyword>
<dbReference type="OrthoDB" id="4803627at2759"/>
<evidence type="ECO:0000256" key="6">
    <source>
        <dbReference type="PROSITE-ProRule" id="PRU01240"/>
    </source>
</evidence>
<accession>A0A7J6VI77</accession>
<evidence type="ECO:0000256" key="3">
    <source>
        <dbReference type="ARBA" id="ARBA00022729"/>
    </source>
</evidence>
<dbReference type="InterPro" id="IPR015500">
    <property type="entry name" value="Peptidase_S8_subtilisin-rel"/>
</dbReference>
<feature type="domain" description="Subtilisin-like protease fibronectin type-III" evidence="8">
    <location>
        <begin position="437"/>
        <end position="531"/>
    </location>
</feature>
<evidence type="ECO:0000256" key="4">
    <source>
        <dbReference type="ARBA" id="ARBA00022801"/>
    </source>
</evidence>
<dbReference type="PROSITE" id="PS51892">
    <property type="entry name" value="SUBTILASE"/>
    <property type="match status" value="1"/>
</dbReference>
<sequence length="545" mass="58545">KLIGARFYIHALDENHNSARDTIGHGTHTASTVAGNQVNKASFYGLAPGNMRGAVPSARIAVYKVCWEDLCEDSEVLAAFDDAIADGVDIISISIGTRSAHQYYRDPIAIGSFHAMQKGVLTSQSAGNSGPYESTVASIAPWKLSVAASTTDRQFIVKVVLGDNTTLVGKGISPFDMKRKKFPLVDYHAVNNSFTGKIIFKNFYASGGYELHEKAAGIIFGYDDDIGFSINCPLPGSVLSSKDGERVSSYINNTRHPVAEILKTEAIRNGSAPVVGTFSSRGPNPFTKDILKPDITAPGVDILAAWSPEGSPSEVTGDERATKYNIVSGTSMACPHATGAAAYVKTFHPDWSPAAIKSALMTTAFPMNATTNPDAEIAYGAGHIDPVKAINPGLIYEALEDDYIRMLCNIGYTPEQIQIFSGHNNSCSKLSRGSPKDLNYPTMISNVAEAKFTRTVTNVGNANSTYKATITSPSNLKISVTPEVLSFKSLNETKSFVVTMSTKARPVDPYLIISASLVWSDGVHNVRSPIVMYLTVRPSDDLVHL</sequence>
<dbReference type="PROSITE" id="PS00138">
    <property type="entry name" value="SUBTILASE_SER"/>
    <property type="match status" value="1"/>
</dbReference>
<dbReference type="InterPro" id="IPR041469">
    <property type="entry name" value="Subtilisin-like_FN3"/>
</dbReference>
<dbReference type="Pfam" id="PF17766">
    <property type="entry name" value="fn3_6"/>
    <property type="match status" value="1"/>
</dbReference>
<comment type="caution">
    <text evidence="6">Lacks conserved residue(s) required for the propagation of feature annotation.</text>
</comment>
<feature type="domain" description="Peptidase S8/S53" evidence="7">
    <location>
        <begin position="14"/>
        <end position="380"/>
    </location>
</feature>
<dbReference type="InterPro" id="IPR000209">
    <property type="entry name" value="Peptidase_S8/S53_dom"/>
</dbReference>
<evidence type="ECO:0000313" key="10">
    <source>
        <dbReference type="Proteomes" id="UP000554482"/>
    </source>
</evidence>
<comment type="caution">
    <text evidence="9">The sequence shown here is derived from an EMBL/GenBank/DDBJ whole genome shotgun (WGS) entry which is preliminary data.</text>
</comment>
<dbReference type="Proteomes" id="UP000554482">
    <property type="component" value="Unassembled WGS sequence"/>
</dbReference>
<protein>
    <submittedName>
        <fullName evidence="9">Subtilisin-like protease SBT4.8</fullName>
    </submittedName>
</protein>